<proteinExistence type="predicted"/>
<dbReference type="RefSeq" id="WP_252848771.1">
    <property type="nucleotide sequence ID" value="NZ_BAPW01000012.1"/>
</dbReference>
<keyword evidence="2" id="KW-1185">Reference proteome</keyword>
<evidence type="ECO:0000313" key="2">
    <source>
        <dbReference type="Proteomes" id="UP001523401"/>
    </source>
</evidence>
<protein>
    <submittedName>
        <fullName evidence="1">Uncharacterized protein</fullName>
    </submittedName>
</protein>
<evidence type="ECO:0000313" key="1">
    <source>
        <dbReference type="EMBL" id="MCO6159328.1"/>
    </source>
</evidence>
<reference evidence="1 2" key="1">
    <citation type="submission" date="2022-06" db="EMBL/GenBank/DDBJ databases">
        <title>Whole-genome of Asaia lannensis strain LMG 27011T.</title>
        <authorList>
            <person name="Sombolestani A."/>
        </authorList>
    </citation>
    <scope>NUCLEOTIDE SEQUENCE [LARGE SCALE GENOMIC DNA]</scope>
    <source>
        <strain evidence="1 2">NBRC 102526</strain>
    </source>
</reference>
<dbReference type="Proteomes" id="UP001523401">
    <property type="component" value="Unassembled WGS sequence"/>
</dbReference>
<gene>
    <name evidence="1" type="ORF">NF685_04690</name>
</gene>
<sequence>MSEAQILLRGLVDYHASGIYQPEGEDHPIMGVPVMLDHRGRTLGYSAGGRQFTSSNVLWMEGDATPVSLTYVDRIAYPCISVLGKRLFLDLEEGRVQAVTAPGRLRARCRGTTCGIQDDASRYLTVIGDREMAWSACQLSYETFSVVTI</sequence>
<organism evidence="1 2">
    <name type="scientific">Asaia lannensis NBRC 102526</name>
    <dbReference type="NCBI Taxonomy" id="1307926"/>
    <lineage>
        <taxon>Bacteria</taxon>
        <taxon>Pseudomonadati</taxon>
        <taxon>Pseudomonadota</taxon>
        <taxon>Alphaproteobacteria</taxon>
        <taxon>Acetobacterales</taxon>
        <taxon>Acetobacteraceae</taxon>
        <taxon>Asaia</taxon>
    </lineage>
</organism>
<name>A0ABT1CGK7_9PROT</name>
<comment type="caution">
    <text evidence="1">The sequence shown here is derived from an EMBL/GenBank/DDBJ whole genome shotgun (WGS) entry which is preliminary data.</text>
</comment>
<dbReference type="EMBL" id="JAMXQU010000002">
    <property type="protein sequence ID" value="MCO6159328.1"/>
    <property type="molecule type" value="Genomic_DNA"/>
</dbReference>
<accession>A0ABT1CGK7</accession>